<evidence type="ECO:0008006" key="4">
    <source>
        <dbReference type="Google" id="ProtNLM"/>
    </source>
</evidence>
<keyword evidence="1" id="KW-0732">Signal</keyword>
<dbReference type="EMBL" id="JAPQKS010000008">
    <property type="protein sequence ID" value="KAJ5216932.1"/>
    <property type="molecule type" value="Genomic_DNA"/>
</dbReference>
<keyword evidence="3" id="KW-1185">Reference proteome</keyword>
<gene>
    <name evidence="2" type="ORF">N7468_009940</name>
</gene>
<dbReference type="AlphaFoldDB" id="A0A9W9TBR6"/>
<accession>A0A9W9TBR6</accession>
<feature type="chain" id="PRO_5040873337" description="AA1-like domain-containing protein" evidence="1">
    <location>
        <begin position="20"/>
        <end position="155"/>
    </location>
</feature>
<organism evidence="2 3">
    <name type="scientific">Penicillium chermesinum</name>
    <dbReference type="NCBI Taxonomy" id="63820"/>
    <lineage>
        <taxon>Eukaryota</taxon>
        <taxon>Fungi</taxon>
        <taxon>Dikarya</taxon>
        <taxon>Ascomycota</taxon>
        <taxon>Pezizomycotina</taxon>
        <taxon>Eurotiomycetes</taxon>
        <taxon>Eurotiomycetidae</taxon>
        <taxon>Eurotiales</taxon>
        <taxon>Aspergillaceae</taxon>
        <taxon>Penicillium</taxon>
    </lineage>
</organism>
<evidence type="ECO:0000256" key="1">
    <source>
        <dbReference type="SAM" id="SignalP"/>
    </source>
</evidence>
<proteinExistence type="predicted"/>
<evidence type="ECO:0000313" key="2">
    <source>
        <dbReference type="EMBL" id="KAJ5216932.1"/>
    </source>
</evidence>
<dbReference type="OrthoDB" id="4280013at2759"/>
<reference evidence="2" key="2">
    <citation type="journal article" date="2023" name="IMA Fungus">
        <title>Comparative genomic study of the Penicillium genus elucidates a diverse pangenome and 15 lateral gene transfer events.</title>
        <authorList>
            <person name="Petersen C."/>
            <person name="Sorensen T."/>
            <person name="Nielsen M.R."/>
            <person name="Sondergaard T.E."/>
            <person name="Sorensen J.L."/>
            <person name="Fitzpatrick D.A."/>
            <person name="Frisvad J.C."/>
            <person name="Nielsen K.L."/>
        </authorList>
    </citation>
    <scope>NUCLEOTIDE SEQUENCE</scope>
    <source>
        <strain evidence="2">IBT 19713</strain>
    </source>
</reference>
<comment type="caution">
    <text evidence="2">The sequence shown here is derived from an EMBL/GenBank/DDBJ whole genome shotgun (WGS) entry which is preliminary data.</text>
</comment>
<reference evidence="2" key="1">
    <citation type="submission" date="2022-11" db="EMBL/GenBank/DDBJ databases">
        <authorList>
            <person name="Petersen C."/>
        </authorList>
    </citation>
    <scope>NUCLEOTIDE SEQUENCE</scope>
    <source>
        <strain evidence="2">IBT 19713</strain>
    </source>
</reference>
<dbReference type="Proteomes" id="UP001150941">
    <property type="component" value="Unassembled WGS sequence"/>
</dbReference>
<dbReference type="RefSeq" id="XP_058325803.1">
    <property type="nucleotide sequence ID" value="XM_058479235.1"/>
</dbReference>
<dbReference type="GeneID" id="83206539"/>
<feature type="signal peptide" evidence="1">
    <location>
        <begin position="1"/>
        <end position="19"/>
    </location>
</feature>
<evidence type="ECO:0000313" key="3">
    <source>
        <dbReference type="Proteomes" id="UP001150941"/>
    </source>
</evidence>
<sequence>MKTAVLATSILAAAATALAVPSNYNSKRTDLRPLAILDLAGSTYSQTPPTSQVISLTINDPNTGLPSTTNATDCNAAWSFGEPGSEKFPCDDPSYTISFPDGLFNLENFTLEVTRADGAQSGTAQVSGVDWGCAKHDGYPEETCGWVGVLQVPLH</sequence>
<name>A0A9W9TBR6_9EURO</name>
<protein>
    <recommendedName>
        <fullName evidence="4">AA1-like domain-containing protein</fullName>
    </recommendedName>
</protein>